<evidence type="ECO:0000256" key="1">
    <source>
        <dbReference type="SAM" id="MobiDB-lite"/>
    </source>
</evidence>
<accession>A0A1E7FNK5</accession>
<keyword evidence="2" id="KW-1133">Transmembrane helix</keyword>
<feature type="compositionally biased region" description="Polar residues" evidence="1">
    <location>
        <begin position="102"/>
        <end position="112"/>
    </location>
</feature>
<dbReference type="EMBL" id="KV784355">
    <property type="protein sequence ID" value="OEU19716.1"/>
    <property type="molecule type" value="Genomic_DNA"/>
</dbReference>
<proteinExistence type="predicted"/>
<evidence type="ECO:0000313" key="4">
    <source>
        <dbReference type="Proteomes" id="UP000095751"/>
    </source>
</evidence>
<dbReference type="AlphaFoldDB" id="A0A1E7FNK5"/>
<protein>
    <submittedName>
        <fullName evidence="3">Uncharacterized protein</fullName>
    </submittedName>
</protein>
<evidence type="ECO:0000313" key="3">
    <source>
        <dbReference type="EMBL" id="OEU19716.1"/>
    </source>
</evidence>
<feature type="compositionally biased region" description="Low complexity" evidence="1">
    <location>
        <begin position="134"/>
        <end position="146"/>
    </location>
</feature>
<organism evidence="3 4">
    <name type="scientific">Fragilariopsis cylindrus CCMP1102</name>
    <dbReference type="NCBI Taxonomy" id="635003"/>
    <lineage>
        <taxon>Eukaryota</taxon>
        <taxon>Sar</taxon>
        <taxon>Stramenopiles</taxon>
        <taxon>Ochrophyta</taxon>
        <taxon>Bacillariophyta</taxon>
        <taxon>Bacillariophyceae</taxon>
        <taxon>Bacillariophycidae</taxon>
        <taxon>Bacillariales</taxon>
        <taxon>Bacillariaceae</taxon>
        <taxon>Fragilariopsis</taxon>
    </lineage>
</organism>
<feature type="region of interest" description="Disordered" evidence="1">
    <location>
        <begin position="90"/>
        <end position="152"/>
    </location>
</feature>
<dbReference type="Proteomes" id="UP000095751">
    <property type="component" value="Unassembled WGS sequence"/>
</dbReference>
<dbReference type="InParanoid" id="A0A1E7FNK5"/>
<gene>
    <name evidence="3" type="ORF">FRACYDRAFT_235772</name>
</gene>
<keyword evidence="2" id="KW-0812">Transmembrane</keyword>
<name>A0A1E7FNK5_9STRA</name>
<keyword evidence="4" id="KW-1185">Reference proteome</keyword>
<feature type="compositionally biased region" description="Polar residues" evidence="1">
    <location>
        <begin position="1"/>
        <end position="11"/>
    </location>
</feature>
<feature type="region of interest" description="Disordered" evidence="1">
    <location>
        <begin position="1"/>
        <end position="33"/>
    </location>
</feature>
<feature type="transmembrane region" description="Helical" evidence="2">
    <location>
        <begin position="62"/>
        <end position="81"/>
    </location>
</feature>
<keyword evidence="2" id="KW-0472">Membrane</keyword>
<reference evidence="3 4" key="1">
    <citation type="submission" date="2016-09" db="EMBL/GenBank/DDBJ databases">
        <title>Extensive genetic diversity and differential bi-allelic expression allows diatom success in the polar Southern Ocean.</title>
        <authorList>
            <consortium name="DOE Joint Genome Institute"/>
            <person name="Mock T."/>
            <person name="Otillar R.P."/>
            <person name="Strauss J."/>
            <person name="Dupont C."/>
            <person name="Frickenhaus S."/>
            <person name="Maumus F."/>
            <person name="Mcmullan M."/>
            <person name="Sanges R."/>
            <person name="Schmutz J."/>
            <person name="Toseland A."/>
            <person name="Valas R."/>
            <person name="Veluchamy A."/>
            <person name="Ward B.J."/>
            <person name="Allen A."/>
            <person name="Barry K."/>
            <person name="Falciatore A."/>
            <person name="Ferrante M."/>
            <person name="Fortunato A.E."/>
            <person name="Gloeckner G."/>
            <person name="Gruber A."/>
            <person name="Hipkin R."/>
            <person name="Janech M."/>
            <person name="Kroth P."/>
            <person name="Leese F."/>
            <person name="Lindquist E."/>
            <person name="Lyon B.R."/>
            <person name="Martin J."/>
            <person name="Mayer C."/>
            <person name="Parker M."/>
            <person name="Quesneville H."/>
            <person name="Raymond J."/>
            <person name="Uhlig C."/>
            <person name="Valentin K.U."/>
            <person name="Worden A.Z."/>
            <person name="Armbrust E.V."/>
            <person name="Bowler C."/>
            <person name="Green B."/>
            <person name="Moulton V."/>
            <person name="Van Oosterhout C."/>
            <person name="Grigoriev I."/>
        </authorList>
    </citation>
    <scope>NUCLEOTIDE SEQUENCE [LARGE SCALE GENOMIC DNA]</scope>
    <source>
        <strain evidence="3 4">CCMP1102</strain>
    </source>
</reference>
<evidence type="ECO:0000256" key="2">
    <source>
        <dbReference type="SAM" id="Phobius"/>
    </source>
</evidence>
<dbReference type="KEGG" id="fcy:FRACYDRAFT_235772"/>
<sequence length="181" mass="19683">MTNAEVGTMQSDGYKYGSVNTDDEEAAGNNNNNNSYFKESDLYYYKEDELTKKEKMMKVIKSCIPILIAVLLIGGITWILVQNFGTLYPSPGQRQRIRPSTGIENSGSSSHHNAPLNDDDSIHAPILTPRTSKDTTATTATTSSTKDNGKSSCSVYSKCFDLGLTGECCPTLAGDKLECCN</sequence>
<dbReference type="OrthoDB" id="425097at2759"/>